<evidence type="ECO:0000256" key="1">
    <source>
        <dbReference type="SAM" id="MobiDB-lite"/>
    </source>
</evidence>
<feature type="compositionally biased region" description="Polar residues" evidence="1">
    <location>
        <begin position="258"/>
        <end position="298"/>
    </location>
</feature>
<gene>
    <name evidence="2" type="ORF">GSLYS_00019187001</name>
</gene>
<proteinExistence type="predicted"/>
<evidence type="ECO:0000313" key="2">
    <source>
        <dbReference type="EMBL" id="CAL1545810.1"/>
    </source>
</evidence>
<name>A0AAV2IG53_LYMST</name>
<organism evidence="2 3">
    <name type="scientific">Lymnaea stagnalis</name>
    <name type="common">Great pond snail</name>
    <name type="synonym">Helix stagnalis</name>
    <dbReference type="NCBI Taxonomy" id="6523"/>
    <lineage>
        <taxon>Eukaryota</taxon>
        <taxon>Metazoa</taxon>
        <taxon>Spiralia</taxon>
        <taxon>Lophotrochozoa</taxon>
        <taxon>Mollusca</taxon>
        <taxon>Gastropoda</taxon>
        <taxon>Heterobranchia</taxon>
        <taxon>Euthyneura</taxon>
        <taxon>Panpulmonata</taxon>
        <taxon>Hygrophila</taxon>
        <taxon>Lymnaeoidea</taxon>
        <taxon>Lymnaeidae</taxon>
        <taxon>Lymnaea</taxon>
    </lineage>
</organism>
<evidence type="ECO:0000313" key="3">
    <source>
        <dbReference type="Proteomes" id="UP001497497"/>
    </source>
</evidence>
<feature type="region of interest" description="Disordered" evidence="1">
    <location>
        <begin position="121"/>
        <end position="208"/>
    </location>
</feature>
<accession>A0AAV2IG53</accession>
<comment type="caution">
    <text evidence="2">The sequence shown here is derived from an EMBL/GenBank/DDBJ whole genome shotgun (WGS) entry which is preliminary data.</text>
</comment>
<dbReference type="AlphaFoldDB" id="A0AAV2IG53"/>
<sequence length="428" mass="47837">MDTPLKLNVEESLSRSGKLITDVYYRTLSRQVVNSVWDQVKDKKAPFSNEQISSEPSPVETVEDSYFPDLDLTQNSKKFKTRCNVDETMKHITEHMGQISLHCQCFYKSCSKKDLTKTERKHFRAYHKLPKRSMKKRKSGRHRSGSESGSSSGSSVKRNERRVSPGKHISFVVPSFLSGDGKKSKKNQRKGTGYPTLQPSPTDDDNDSAAELLYKFDDLGRASQGEIDTVAEANSRVSFSATPAEVKVRGSSRPPSLDYSSTSDETPSSPKSGRNKSQNASQNFTNHSQGNTFFSQTKLGKDPLASYSTNQHHNGHFMNQRKKVEGHNRKLVMKAQQQNQILKKFLFTSSNESNASFRQPAELKFENDHAFIPQKVGVNLFSDTYIQGRSLGPSSSSAKSTLPVHATIEQGICIITNPGQYIVRKPGQ</sequence>
<feature type="compositionally biased region" description="Low complexity" evidence="1">
    <location>
        <begin position="146"/>
        <end position="156"/>
    </location>
</feature>
<feature type="compositionally biased region" description="Basic residues" evidence="1">
    <location>
        <begin position="121"/>
        <end position="143"/>
    </location>
</feature>
<reference evidence="2 3" key="1">
    <citation type="submission" date="2024-04" db="EMBL/GenBank/DDBJ databases">
        <authorList>
            <consortium name="Genoscope - CEA"/>
            <person name="William W."/>
        </authorList>
    </citation>
    <scope>NUCLEOTIDE SEQUENCE [LARGE SCALE GENOMIC DNA]</scope>
</reference>
<keyword evidence="3" id="KW-1185">Reference proteome</keyword>
<feature type="non-terminal residue" evidence="2">
    <location>
        <position position="428"/>
    </location>
</feature>
<protein>
    <submittedName>
        <fullName evidence="2">Uncharacterized protein</fullName>
    </submittedName>
</protein>
<dbReference type="EMBL" id="CAXITT010000736">
    <property type="protein sequence ID" value="CAL1545810.1"/>
    <property type="molecule type" value="Genomic_DNA"/>
</dbReference>
<feature type="region of interest" description="Disordered" evidence="1">
    <location>
        <begin position="242"/>
        <end position="314"/>
    </location>
</feature>
<dbReference type="Proteomes" id="UP001497497">
    <property type="component" value="Unassembled WGS sequence"/>
</dbReference>